<reference evidence="2 3" key="1">
    <citation type="submission" date="2020-07" db="EMBL/GenBank/DDBJ databases">
        <title>Genomic Encyclopedia of Type Strains, Phase IV (KMG-V): Genome sequencing to study the core and pangenomes of soil and plant-associated prokaryotes.</title>
        <authorList>
            <person name="Whitman W."/>
        </authorList>
    </citation>
    <scope>NUCLEOTIDE SEQUENCE [LARGE SCALE GENOMIC DNA]</scope>
    <source>
        <strain evidence="2 3">RH2WT43</strain>
    </source>
</reference>
<comment type="caution">
    <text evidence="2">The sequence shown here is derived from an EMBL/GenBank/DDBJ whole genome shotgun (WGS) entry which is preliminary data.</text>
</comment>
<dbReference type="EMBL" id="JACGXL010000004">
    <property type="protein sequence ID" value="MBA8888452.1"/>
    <property type="molecule type" value="Genomic_DNA"/>
</dbReference>
<sequence>MRGFSLIEMIAAFLVFAIAIGVLMSVLAAAIRNTRMSSDYTMAALWAQSKLDVVGVGEPIEEGHSSGRFDDVYSWSLDIKQVDPTAVEPQPQQPAPARNAQGQARGQAPATISASQAGNGGAIDMSPFDIYQVDLVVSWGGQAGAQPRTAHFGTLRAVNPDPNRPQGASGGMSMRTGGRQ</sequence>
<keyword evidence="3" id="KW-1185">Reference proteome</keyword>
<feature type="region of interest" description="Disordered" evidence="1">
    <location>
        <begin position="86"/>
        <end position="118"/>
    </location>
</feature>
<feature type="compositionally biased region" description="Low complexity" evidence="1">
    <location>
        <begin position="95"/>
        <end position="110"/>
    </location>
</feature>
<dbReference type="Proteomes" id="UP000550401">
    <property type="component" value="Unassembled WGS sequence"/>
</dbReference>
<evidence type="ECO:0000313" key="2">
    <source>
        <dbReference type="EMBL" id="MBA8888452.1"/>
    </source>
</evidence>
<proteinExistence type="predicted"/>
<protein>
    <submittedName>
        <fullName evidence="2">General secretion pathway protein I</fullName>
    </submittedName>
</protein>
<gene>
    <name evidence="2" type="ORF">FHW12_002685</name>
</gene>
<dbReference type="AlphaFoldDB" id="A0A839F341"/>
<evidence type="ECO:0000313" key="3">
    <source>
        <dbReference type="Proteomes" id="UP000550401"/>
    </source>
</evidence>
<name>A0A839F341_9GAMM</name>
<dbReference type="RefSeq" id="WP_182531504.1">
    <property type="nucleotide sequence ID" value="NZ_JACGXL010000004.1"/>
</dbReference>
<organism evidence="2 3">
    <name type="scientific">Dokdonella fugitiva</name>
    <dbReference type="NCBI Taxonomy" id="328517"/>
    <lineage>
        <taxon>Bacteria</taxon>
        <taxon>Pseudomonadati</taxon>
        <taxon>Pseudomonadota</taxon>
        <taxon>Gammaproteobacteria</taxon>
        <taxon>Lysobacterales</taxon>
        <taxon>Rhodanobacteraceae</taxon>
        <taxon>Dokdonella</taxon>
    </lineage>
</organism>
<accession>A0A839F341</accession>
<dbReference type="InterPro" id="IPR012902">
    <property type="entry name" value="N_methyl_site"/>
</dbReference>
<evidence type="ECO:0000256" key="1">
    <source>
        <dbReference type="SAM" id="MobiDB-lite"/>
    </source>
</evidence>
<feature type="region of interest" description="Disordered" evidence="1">
    <location>
        <begin position="151"/>
        <end position="180"/>
    </location>
</feature>
<dbReference type="PROSITE" id="PS00409">
    <property type="entry name" value="PROKAR_NTER_METHYL"/>
    <property type="match status" value="1"/>
</dbReference>